<dbReference type="Proteomes" id="UP000887013">
    <property type="component" value="Unassembled WGS sequence"/>
</dbReference>
<dbReference type="Pfam" id="PF17906">
    <property type="entry name" value="HTH_48"/>
    <property type="match status" value="1"/>
</dbReference>
<accession>A0A8X6MG68</accession>
<dbReference type="GO" id="GO:0044547">
    <property type="term" value="F:DNA topoisomerase binding"/>
    <property type="evidence" value="ECO:0007669"/>
    <property type="project" value="TreeGrafter"/>
</dbReference>
<feature type="domain" description="Mos1 transposase HTH" evidence="1">
    <location>
        <begin position="11"/>
        <end position="57"/>
    </location>
</feature>
<keyword evidence="3" id="KW-1185">Reference proteome</keyword>
<dbReference type="InterPro" id="IPR041426">
    <property type="entry name" value="Mos1_HTH"/>
</dbReference>
<feature type="non-terminal residue" evidence="2">
    <location>
        <position position="1"/>
    </location>
</feature>
<dbReference type="GO" id="GO:0042800">
    <property type="term" value="F:histone H3K4 methyltransferase activity"/>
    <property type="evidence" value="ECO:0007669"/>
    <property type="project" value="TreeGrafter"/>
</dbReference>
<dbReference type="PANTHER" id="PTHR46060:SF2">
    <property type="entry name" value="HISTONE-LYSINE N-METHYLTRANSFERASE SETMAR"/>
    <property type="match status" value="1"/>
</dbReference>
<dbReference type="InterPro" id="IPR052709">
    <property type="entry name" value="Transposase-MT_Hybrid"/>
</dbReference>
<dbReference type="OrthoDB" id="6416405at2759"/>
<dbReference type="GO" id="GO:0003697">
    <property type="term" value="F:single-stranded DNA binding"/>
    <property type="evidence" value="ECO:0007669"/>
    <property type="project" value="TreeGrafter"/>
</dbReference>
<evidence type="ECO:0000259" key="1">
    <source>
        <dbReference type="Pfam" id="PF17906"/>
    </source>
</evidence>
<name>A0A8X6MG68_NEPPI</name>
<reference evidence="2" key="1">
    <citation type="submission" date="2020-08" db="EMBL/GenBank/DDBJ databases">
        <title>Multicomponent nature underlies the extraordinary mechanical properties of spider dragline silk.</title>
        <authorList>
            <person name="Kono N."/>
            <person name="Nakamura H."/>
            <person name="Mori M."/>
            <person name="Yoshida Y."/>
            <person name="Ohtoshi R."/>
            <person name="Malay A.D."/>
            <person name="Moran D.A.P."/>
            <person name="Tomita M."/>
            <person name="Numata K."/>
            <person name="Arakawa K."/>
        </authorList>
    </citation>
    <scope>NUCLEOTIDE SEQUENCE</scope>
</reference>
<organism evidence="2 3">
    <name type="scientific">Nephila pilipes</name>
    <name type="common">Giant wood spider</name>
    <name type="synonym">Nephila maculata</name>
    <dbReference type="NCBI Taxonomy" id="299642"/>
    <lineage>
        <taxon>Eukaryota</taxon>
        <taxon>Metazoa</taxon>
        <taxon>Ecdysozoa</taxon>
        <taxon>Arthropoda</taxon>
        <taxon>Chelicerata</taxon>
        <taxon>Arachnida</taxon>
        <taxon>Araneae</taxon>
        <taxon>Araneomorphae</taxon>
        <taxon>Entelegynae</taxon>
        <taxon>Araneoidea</taxon>
        <taxon>Nephilidae</taxon>
        <taxon>Nephila</taxon>
    </lineage>
</organism>
<dbReference type="GO" id="GO:0015074">
    <property type="term" value="P:DNA integration"/>
    <property type="evidence" value="ECO:0007669"/>
    <property type="project" value="TreeGrafter"/>
</dbReference>
<dbReference type="EMBL" id="BMAW01092154">
    <property type="protein sequence ID" value="GFS53395.1"/>
    <property type="molecule type" value="Genomic_DNA"/>
</dbReference>
<proteinExistence type="predicted"/>
<gene>
    <name evidence="2" type="ORF">NPIL_386071</name>
</gene>
<dbReference type="GO" id="GO:0000729">
    <property type="term" value="P:DNA double-strand break processing"/>
    <property type="evidence" value="ECO:0007669"/>
    <property type="project" value="TreeGrafter"/>
</dbReference>
<dbReference type="GO" id="GO:0005634">
    <property type="term" value="C:nucleus"/>
    <property type="evidence" value="ECO:0007669"/>
    <property type="project" value="TreeGrafter"/>
</dbReference>
<dbReference type="GO" id="GO:0031297">
    <property type="term" value="P:replication fork processing"/>
    <property type="evidence" value="ECO:0007669"/>
    <property type="project" value="TreeGrafter"/>
</dbReference>
<dbReference type="GO" id="GO:0035861">
    <property type="term" value="C:site of double-strand break"/>
    <property type="evidence" value="ECO:0007669"/>
    <property type="project" value="TreeGrafter"/>
</dbReference>
<protein>
    <recommendedName>
        <fullName evidence="1">Mos1 transposase HTH domain-containing protein</fullName>
    </recommendedName>
</protein>
<dbReference type="PANTHER" id="PTHR46060">
    <property type="entry name" value="MARINER MOS1 TRANSPOSASE-LIKE PROTEIN"/>
    <property type="match status" value="1"/>
</dbReference>
<dbReference type="GO" id="GO:0006303">
    <property type="term" value="P:double-strand break repair via nonhomologous end joining"/>
    <property type="evidence" value="ECO:0007669"/>
    <property type="project" value="TreeGrafter"/>
</dbReference>
<dbReference type="GO" id="GO:0000793">
    <property type="term" value="C:condensed chromosome"/>
    <property type="evidence" value="ECO:0007669"/>
    <property type="project" value="TreeGrafter"/>
</dbReference>
<dbReference type="AlphaFoldDB" id="A0A8X6MG68"/>
<dbReference type="GO" id="GO:0003690">
    <property type="term" value="F:double-stranded DNA binding"/>
    <property type="evidence" value="ECO:0007669"/>
    <property type="project" value="TreeGrafter"/>
</dbReference>
<comment type="caution">
    <text evidence="2">The sequence shown here is derived from an EMBL/GenBank/DDBJ whole genome shotgun (WGS) entry which is preliminary data.</text>
</comment>
<evidence type="ECO:0000313" key="3">
    <source>
        <dbReference type="Proteomes" id="UP000887013"/>
    </source>
</evidence>
<dbReference type="GO" id="GO:0000014">
    <property type="term" value="F:single-stranded DNA endodeoxyribonuclease activity"/>
    <property type="evidence" value="ECO:0007669"/>
    <property type="project" value="TreeGrafter"/>
</dbReference>
<dbReference type="GO" id="GO:0046975">
    <property type="term" value="F:histone H3K36 methyltransferase activity"/>
    <property type="evidence" value="ECO:0007669"/>
    <property type="project" value="TreeGrafter"/>
</dbReference>
<evidence type="ECO:0000313" key="2">
    <source>
        <dbReference type="EMBL" id="GFS53395.1"/>
    </source>
</evidence>
<dbReference type="Gene3D" id="1.10.10.1450">
    <property type="match status" value="1"/>
</dbReference>
<sequence length="89" mass="10286">RLSDTMEISEIRVMMKYEFHRGATARQTVANIDSAFAILVATNATVNRWHKKFRSGDFNLSNEPRGRLNTRRIIMSKSHCGREFQPKST</sequence>
<dbReference type="GO" id="GO:0044774">
    <property type="term" value="P:mitotic DNA integrity checkpoint signaling"/>
    <property type="evidence" value="ECO:0007669"/>
    <property type="project" value="TreeGrafter"/>
</dbReference>